<organism evidence="1 2">
    <name type="scientific">Schaalia cardiffensis F0333</name>
    <dbReference type="NCBI Taxonomy" id="888050"/>
    <lineage>
        <taxon>Bacteria</taxon>
        <taxon>Bacillati</taxon>
        <taxon>Actinomycetota</taxon>
        <taxon>Actinomycetes</taxon>
        <taxon>Actinomycetales</taxon>
        <taxon>Actinomycetaceae</taxon>
        <taxon>Schaalia</taxon>
    </lineage>
</organism>
<dbReference type="EMBL" id="AQHZ01000015">
    <property type="protein sequence ID" value="ENO18317.1"/>
    <property type="molecule type" value="Genomic_DNA"/>
</dbReference>
<protein>
    <submittedName>
        <fullName evidence="1">Uncharacterized protein</fullName>
    </submittedName>
</protein>
<keyword evidence="2" id="KW-1185">Reference proteome</keyword>
<name>N6X4J2_9ACTO</name>
<sequence>MGSLLKANTSPPLLSILVEGAADSTYVRLSRPRASVGLAPQ</sequence>
<comment type="caution">
    <text evidence="1">The sequence shown here is derived from an EMBL/GenBank/DDBJ whole genome shotgun (WGS) entry which is preliminary data.</text>
</comment>
<reference evidence="1 2" key="1">
    <citation type="submission" date="2013-03" db="EMBL/GenBank/DDBJ databases">
        <title>Reference genome for the Human Microbiome Project.</title>
        <authorList>
            <person name="Aqrawi P."/>
            <person name="Ayvaz T."/>
            <person name="Bess C."/>
            <person name="Blankenburg K."/>
            <person name="Coyle M."/>
            <person name="Deng J."/>
            <person name="Forbes L."/>
            <person name="Fowler G."/>
            <person name="Francisco L."/>
            <person name="Fu Q."/>
            <person name="Gibbs R."/>
            <person name="Gross S."/>
            <person name="Gubbala S."/>
            <person name="Hale W."/>
            <person name="Hemphill L."/>
            <person name="Highlander S."/>
            <person name="Hirani K."/>
            <person name="Jackson L."/>
            <person name="Jakkamsetti A."/>
            <person name="Javaid M."/>
            <person name="Jayaseelan J.C."/>
            <person name="Jiang H."/>
            <person name="Joshi V."/>
            <person name="Korchina V."/>
            <person name="Kovar C."/>
            <person name="Lara F."/>
            <person name="Lee S."/>
            <person name="Liu Y."/>
            <person name="Mata R."/>
            <person name="Mathew T."/>
            <person name="Munidasa M."/>
            <person name="Muzny D."/>
            <person name="Nazareth L."/>
            <person name="Ngo R."/>
            <person name="Nguyen L."/>
            <person name="Nguyen N."/>
            <person name="Okwuonu G."/>
            <person name="Ongeri F."/>
            <person name="Palculict T."/>
            <person name="Patil S."/>
            <person name="Petrosino J."/>
            <person name="Pham C."/>
            <person name="Pham P."/>
            <person name="Pu L.-L."/>
            <person name="Qin X."/>
            <person name="Qu J."/>
            <person name="Reid J."/>
            <person name="Ross M."/>
            <person name="Ruth R."/>
            <person name="Saada N."/>
            <person name="San Lucas F."/>
            <person name="Santibanez J."/>
            <person name="Shang Y."/>
            <person name="Simmons D."/>
            <person name="Song X.-Z."/>
            <person name="Tang L.-Y."/>
            <person name="Thornton R."/>
            <person name="Warren J."/>
            <person name="Weissenberger G."/>
            <person name="Wilczek-Boney K."/>
            <person name="Worley K."/>
            <person name="Youmans B."/>
            <person name="Zhang J."/>
            <person name="Zhang L."/>
            <person name="Zhao Z."/>
            <person name="Zhou C."/>
            <person name="Zhu D."/>
            <person name="Zhu Y."/>
        </authorList>
    </citation>
    <scope>NUCLEOTIDE SEQUENCE [LARGE SCALE GENOMIC DNA]</scope>
    <source>
        <strain evidence="1 2">F0333</strain>
    </source>
</reference>
<gene>
    <name evidence="1" type="ORF">HMPREF9004_0886</name>
</gene>
<dbReference type="HOGENOM" id="CLU_3264322_0_0_11"/>
<dbReference type="AlphaFoldDB" id="N6X4J2"/>
<accession>N6X4J2</accession>
<evidence type="ECO:0000313" key="1">
    <source>
        <dbReference type="EMBL" id="ENO18317.1"/>
    </source>
</evidence>
<proteinExistence type="predicted"/>
<evidence type="ECO:0000313" key="2">
    <source>
        <dbReference type="Proteomes" id="UP000013015"/>
    </source>
</evidence>
<dbReference type="Proteomes" id="UP000013015">
    <property type="component" value="Unassembled WGS sequence"/>
</dbReference>